<evidence type="ECO:0000313" key="3">
    <source>
        <dbReference type="EMBL" id="KIJ42355.1"/>
    </source>
</evidence>
<feature type="region of interest" description="Disordered" evidence="1">
    <location>
        <begin position="472"/>
        <end position="596"/>
    </location>
</feature>
<feature type="region of interest" description="Disordered" evidence="1">
    <location>
        <begin position="112"/>
        <end position="140"/>
    </location>
</feature>
<feature type="compositionally biased region" description="Polar residues" evidence="1">
    <location>
        <begin position="484"/>
        <end position="520"/>
    </location>
</feature>
<dbReference type="EMBL" id="KN837283">
    <property type="protein sequence ID" value="KIJ29421.1"/>
    <property type="molecule type" value="Genomic_DNA"/>
</dbReference>
<feature type="compositionally biased region" description="Basic and acidic residues" evidence="1">
    <location>
        <begin position="30"/>
        <end position="53"/>
    </location>
</feature>
<proteinExistence type="predicted"/>
<evidence type="ECO:0000313" key="4">
    <source>
        <dbReference type="Proteomes" id="UP000054279"/>
    </source>
</evidence>
<dbReference type="HOGENOM" id="CLU_358301_0_0_1"/>
<feature type="compositionally biased region" description="Low complexity" evidence="1">
    <location>
        <begin position="441"/>
        <end position="455"/>
    </location>
</feature>
<feature type="compositionally biased region" description="Polar residues" evidence="1">
    <location>
        <begin position="337"/>
        <end position="350"/>
    </location>
</feature>
<feature type="region of interest" description="Disordered" evidence="1">
    <location>
        <begin position="232"/>
        <end position="376"/>
    </location>
</feature>
<dbReference type="OrthoDB" id="3270050at2759"/>
<dbReference type="EMBL" id="KN837130">
    <property type="protein sequence ID" value="KIJ42355.1"/>
    <property type="molecule type" value="Genomic_DNA"/>
</dbReference>
<feature type="compositionally biased region" description="Pro residues" evidence="1">
    <location>
        <begin position="584"/>
        <end position="595"/>
    </location>
</feature>
<evidence type="ECO:0000256" key="1">
    <source>
        <dbReference type="SAM" id="MobiDB-lite"/>
    </source>
</evidence>
<feature type="region of interest" description="Disordered" evidence="1">
    <location>
        <begin position="17"/>
        <end position="54"/>
    </location>
</feature>
<name>A0A0C9UVU6_SPHS4</name>
<dbReference type="Proteomes" id="UP000054279">
    <property type="component" value="Unassembled WGS sequence"/>
</dbReference>
<feature type="compositionally biased region" description="Polar residues" evidence="1">
    <location>
        <begin position="233"/>
        <end position="282"/>
    </location>
</feature>
<organism evidence="2 4">
    <name type="scientific">Sphaerobolus stellatus (strain SS14)</name>
    <dbReference type="NCBI Taxonomy" id="990650"/>
    <lineage>
        <taxon>Eukaryota</taxon>
        <taxon>Fungi</taxon>
        <taxon>Dikarya</taxon>
        <taxon>Basidiomycota</taxon>
        <taxon>Agaricomycotina</taxon>
        <taxon>Agaricomycetes</taxon>
        <taxon>Phallomycetidae</taxon>
        <taxon>Geastrales</taxon>
        <taxon>Sphaerobolaceae</taxon>
        <taxon>Sphaerobolus</taxon>
    </lineage>
</organism>
<evidence type="ECO:0000313" key="2">
    <source>
        <dbReference type="EMBL" id="KIJ29421.1"/>
    </source>
</evidence>
<reference evidence="2 4" key="1">
    <citation type="submission" date="2014-06" db="EMBL/GenBank/DDBJ databases">
        <title>Evolutionary Origins and Diversification of the Mycorrhizal Mutualists.</title>
        <authorList>
            <consortium name="DOE Joint Genome Institute"/>
            <consortium name="Mycorrhizal Genomics Consortium"/>
            <person name="Kohler A."/>
            <person name="Kuo A."/>
            <person name="Nagy L.G."/>
            <person name="Floudas D."/>
            <person name="Copeland A."/>
            <person name="Barry K.W."/>
            <person name="Cichocki N."/>
            <person name="Veneault-Fourrey C."/>
            <person name="LaButti K."/>
            <person name="Lindquist E.A."/>
            <person name="Lipzen A."/>
            <person name="Lundell T."/>
            <person name="Morin E."/>
            <person name="Murat C."/>
            <person name="Riley R."/>
            <person name="Ohm R."/>
            <person name="Sun H."/>
            <person name="Tunlid A."/>
            <person name="Henrissat B."/>
            <person name="Grigoriev I.V."/>
            <person name="Hibbett D.S."/>
            <person name="Martin F."/>
        </authorList>
    </citation>
    <scope>NUCLEOTIDE SEQUENCE [LARGE SCALE GENOMIC DNA]</scope>
    <source>
        <strain evidence="2 4">SS14</strain>
    </source>
</reference>
<gene>
    <name evidence="3" type="ORF">M422DRAFT_48220</name>
    <name evidence="2" type="ORF">M422DRAFT_54147</name>
</gene>
<keyword evidence="4" id="KW-1185">Reference proteome</keyword>
<dbReference type="AlphaFoldDB" id="A0A0C9UVU6"/>
<feature type="region of interest" description="Disordered" evidence="1">
    <location>
        <begin position="184"/>
        <end position="214"/>
    </location>
</feature>
<feature type="compositionally biased region" description="Polar residues" evidence="1">
    <location>
        <begin position="535"/>
        <end position="547"/>
    </location>
</feature>
<feature type="region of interest" description="Disordered" evidence="1">
    <location>
        <begin position="393"/>
        <end position="460"/>
    </location>
</feature>
<sequence>MHFISTGRNERIRRWISEQTSRLQGDDDSDRTPKNQDEEENSLRREHDARGDMSWDIEELEREMALTAYAFGKDNWRISVDSVDLSKLDLPTLKRLSELTVYSKVGSMIEQEAEELPSTTSSPRDNRRDARIVSDPPQIPPTPNEFFELPQPQIQRSAPVPPPITINSARSSGVQPITFILQESASPQPDTVHFTPGIPDMEAFPSTPRSFNSYLQRNSQDKSNIQELFFSPRLQQDSKQPSTASSQPEQYSPGTPYSYSEASDVSTPSLSAFPSTPASSYPSRERIAPWKANESIPPVPDLPPLHLDGSGPLPAQANRDKELPAAPDPESTLPIGNRSTELLSLQNQPGSGDISLPNGPEQEQEDSLSDAGTDVSIGQMSSKYSVFSSRFSLSSLGSNPEERRDKWPQFNLGRSDSRSRAGSIGVSGTNDQKGVRTRMRSNSAATAVAASASHSRNNSTFGVMANSRIGQNSRAASSLGMHSRAQSSLGIHSRTGSKTGATSLSRAGTPSLSRSGSLNRKGSAPSVPFSPIKESMTTPDGETSFLSMQDEERPQVKNAKTKMRDIMSRMSLKKSKSAGTLPVRPRPPRPTPPVPLSTGGIVKAVSHDYIGSSASTPSLAPSLSSNAPSKLIFPLREPPGRNGVARGVQLPPLSMPSFPPVSVPLPPTPLVGPMKNLFASREILTPKTPTSGMSSSSFWGGGSHITRENADFLLFKGIDRDRKHEETIRKWCEKWGVVKQVVRLKDSGDIVIQFKNKDVVKQIYPQEVSIPEIGLVSLCWTR</sequence>
<accession>A0A0C9UVU6</accession>
<protein>
    <submittedName>
        <fullName evidence="2">Uncharacterized protein</fullName>
    </submittedName>
</protein>